<dbReference type="SMART" id="SM00233">
    <property type="entry name" value="PH"/>
    <property type="match status" value="1"/>
</dbReference>
<dbReference type="InterPro" id="IPR051707">
    <property type="entry name" value="PI-Interact_SigTrans_Reg"/>
</dbReference>
<feature type="domain" description="PH" evidence="1">
    <location>
        <begin position="72"/>
        <end position="176"/>
    </location>
</feature>
<dbReference type="Gene3D" id="2.30.29.30">
    <property type="entry name" value="Pleckstrin-homology domain (PH domain)/Phosphotyrosine-binding domain (PTB)"/>
    <property type="match status" value="1"/>
</dbReference>
<dbReference type="FunFam" id="2.30.29.30:FF:000286">
    <property type="entry name" value="PH-protein kinase domain containing protein"/>
    <property type="match status" value="1"/>
</dbReference>
<dbReference type="EMBL" id="MDYQ01000599">
    <property type="protein sequence ID" value="PRP73483.1"/>
    <property type="molecule type" value="Genomic_DNA"/>
</dbReference>
<evidence type="ECO:0000313" key="3">
    <source>
        <dbReference type="Proteomes" id="UP000241769"/>
    </source>
</evidence>
<dbReference type="InParanoid" id="A0A2P6MP48"/>
<dbReference type="AlphaFoldDB" id="A0A2P6MP48"/>
<protein>
    <recommendedName>
        <fullName evidence="1">PH domain-containing protein</fullName>
    </recommendedName>
</protein>
<reference evidence="2 3" key="1">
    <citation type="journal article" date="2018" name="Genome Biol. Evol.">
        <title>Multiple Roots of Fruiting Body Formation in Amoebozoa.</title>
        <authorList>
            <person name="Hillmann F."/>
            <person name="Forbes G."/>
            <person name="Novohradska S."/>
            <person name="Ferling I."/>
            <person name="Riege K."/>
            <person name="Groth M."/>
            <person name="Westermann M."/>
            <person name="Marz M."/>
            <person name="Spaller T."/>
            <person name="Winckler T."/>
            <person name="Schaap P."/>
            <person name="Glockner G."/>
        </authorList>
    </citation>
    <scope>NUCLEOTIDE SEQUENCE [LARGE SCALE GENOMIC DNA]</scope>
    <source>
        <strain evidence="2 3">Jena</strain>
    </source>
</reference>
<gene>
    <name evidence="2" type="ORF">PROFUN_02492</name>
</gene>
<dbReference type="GO" id="GO:0005547">
    <property type="term" value="F:phosphatidylinositol-3,4,5-trisphosphate binding"/>
    <property type="evidence" value="ECO:0007669"/>
    <property type="project" value="UniProtKB-ARBA"/>
</dbReference>
<evidence type="ECO:0000259" key="1">
    <source>
        <dbReference type="PROSITE" id="PS50003"/>
    </source>
</evidence>
<dbReference type="Pfam" id="PF00169">
    <property type="entry name" value="PH"/>
    <property type="match status" value="1"/>
</dbReference>
<evidence type="ECO:0000313" key="2">
    <source>
        <dbReference type="EMBL" id="PRP73483.1"/>
    </source>
</evidence>
<dbReference type="PANTHER" id="PTHR14336">
    <property type="entry name" value="TANDEM PH DOMAIN CONTAINING PROTEIN"/>
    <property type="match status" value="1"/>
</dbReference>
<accession>A0A2P6MP48</accession>
<organism evidence="2 3">
    <name type="scientific">Planoprotostelium fungivorum</name>
    <dbReference type="NCBI Taxonomy" id="1890364"/>
    <lineage>
        <taxon>Eukaryota</taxon>
        <taxon>Amoebozoa</taxon>
        <taxon>Evosea</taxon>
        <taxon>Variosea</taxon>
        <taxon>Cavosteliida</taxon>
        <taxon>Cavosteliaceae</taxon>
        <taxon>Planoprotostelium</taxon>
    </lineage>
</organism>
<keyword evidence="3" id="KW-1185">Reference proteome</keyword>
<dbReference type="Proteomes" id="UP000241769">
    <property type="component" value="Unassembled WGS sequence"/>
</dbReference>
<dbReference type="OrthoDB" id="185175at2759"/>
<comment type="caution">
    <text evidence="2">The sequence shown here is derived from an EMBL/GenBank/DDBJ whole genome shotgun (WGS) entry which is preliminary data.</text>
</comment>
<sequence length="334" mass="38065">MPVKIGLIPQRLLLQRHHLHGLLPSVEQRPKGLKRTDTYTVAAKESNDEIDLSLHTERVPIADAEQTETPLPILCEGYVTKQGGRIKTWKKRWCRLNSEELSYFKPNEDNPKAPPHQNLQGRIPISAIVSIEKVFGDKAKRRFMFRLVTAARVWMMTTDTEHEVDRWIKAIQFAKSTNGGTKDWSALSDSDLAEMQAGADTACATEIAERLRGLRLEALEILEEIMHRDIAQDTHSSPLYPSILSITLTGDSKVCLSQRTLSEPPDHFASLNETVLLRPSTTVSAFSVVYFKDDHYLLRPFYVLYVYDTYPSDAFVYIPQIDCPCYKYEVIVRV</sequence>
<dbReference type="PROSITE" id="PS50003">
    <property type="entry name" value="PH_DOMAIN"/>
    <property type="match status" value="1"/>
</dbReference>
<proteinExistence type="predicted"/>
<name>A0A2P6MP48_9EUKA</name>
<dbReference type="InterPro" id="IPR001849">
    <property type="entry name" value="PH_domain"/>
</dbReference>
<dbReference type="SUPFAM" id="SSF50729">
    <property type="entry name" value="PH domain-like"/>
    <property type="match status" value="1"/>
</dbReference>
<dbReference type="InterPro" id="IPR011993">
    <property type="entry name" value="PH-like_dom_sf"/>
</dbReference>